<organism evidence="1 2">
    <name type="scientific">Cedecea davisae</name>
    <dbReference type="NCBI Taxonomy" id="158484"/>
    <lineage>
        <taxon>Bacteria</taxon>
        <taxon>Pseudomonadati</taxon>
        <taxon>Pseudomonadota</taxon>
        <taxon>Gammaproteobacteria</taxon>
        <taxon>Enterobacterales</taxon>
        <taxon>Enterobacteriaceae</taxon>
        <taxon>Cedecea</taxon>
    </lineage>
</organism>
<keyword evidence="2" id="KW-1185">Reference proteome</keyword>
<evidence type="ECO:0008006" key="3">
    <source>
        <dbReference type="Google" id="ProtNLM"/>
    </source>
</evidence>
<dbReference type="EMBL" id="JAGRYU010000012">
    <property type="protein sequence ID" value="MBU4682206.1"/>
    <property type="molecule type" value="Genomic_DNA"/>
</dbReference>
<sequence>MNKPVELAGTAVISLQDLEFFKAQFIGNAEAAKLIDSLLMRSVAAISQDPARYRFNGIQADKGIRIREWLDTENDYCCFYDDGDPASVNILLYASMKEDFEAALYRHSVIY</sequence>
<evidence type="ECO:0000313" key="2">
    <source>
        <dbReference type="Proteomes" id="UP000686327"/>
    </source>
</evidence>
<dbReference type="Proteomes" id="UP000686327">
    <property type="component" value="Unassembled WGS sequence"/>
</dbReference>
<gene>
    <name evidence="1" type="ORF">KC222_09300</name>
</gene>
<proteinExistence type="predicted"/>
<name>A0ABS6DG77_9ENTR</name>
<evidence type="ECO:0000313" key="1">
    <source>
        <dbReference type="EMBL" id="MBU4682206.1"/>
    </source>
</evidence>
<reference evidence="2" key="1">
    <citation type="submission" date="2023-07" db="EMBL/GenBank/DDBJ databases">
        <title>Cedecea davisae an AmpC producer and its therapeutic implications.</title>
        <authorList>
            <person name="Notter J."/>
        </authorList>
    </citation>
    <scope>NUCLEOTIDE SEQUENCE [LARGE SCALE GENOMIC DNA]</scope>
    <source>
        <strain evidence="2">1</strain>
    </source>
</reference>
<accession>A0ABS6DG77</accession>
<comment type="caution">
    <text evidence="1">The sequence shown here is derived from an EMBL/GenBank/DDBJ whole genome shotgun (WGS) entry which is preliminary data.</text>
</comment>
<dbReference type="RefSeq" id="WP_216375470.1">
    <property type="nucleotide sequence ID" value="NZ_JAGRYT010000019.1"/>
</dbReference>
<protein>
    <recommendedName>
        <fullName evidence="3">Type II toxin-antitoxin system RelE/ParE family toxin</fullName>
    </recommendedName>
</protein>